<feature type="transmembrane region" description="Helical" evidence="5">
    <location>
        <begin position="101"/>
        <end position="120"/>
    </location>
</feature>
<dbReference type="InterPro" id="IPR020846">
    <property type="entry name" value="MFS_dom"/>
</dbReference>
<gene>
    <name evidence="7" type="ORF">BU23DRAFT_566822</name>
</gene>
<sequence>MTSTEKSIQATEVPDQGISIARNDDSTTLCSDPCDTQQAVSYLEASSDAQDGNGVVYLTGVRLWLINTSIALTIFLTNLEVSVVTTSLVAITTDFGGFDSIGWIVSSYLLGYVAVLVIFAKLSDIFGRKLMFSTSIAIFMCFSAGCGAAQSLTQL</sequence>
<dbReference type="PANTHER" id="PTHR23501">
    <property type="entry name" value="MAJOR FACILITATOR SUPERFAMILY"/>
    <property type="match status" value="1"/>
</dbReference>
<dbReference type="InterPro" id="IPR011701">
    <property type="entry name" value="MFS"/>
</dbReference>
<dbReference type="GO" id="GO:0022857">
    <property type="term" value="F:transmembrane transporter activity"/>
    <property type="evidence" value="ECO:0007669"/>
    <property type="project" value="InterPro"/>
</dbReference>
<evidence type="ECO:0000256" key="2">
    <source>
        <dbReference type="ARBA" id="ARBA00022692"/>
    </source>
</evidence>
<evidence type="ECO:0000313" key="7">
    <source>
        <dbReference type="EMBL" id="KAF1975248.1"/>
    </source>
</evidence>
<name>A0A6A5VEL5_9PLEO</name>
<dbReference type="EMBL" id="ML976671">
    <property type="protein sequence ID" value="KAF1975248.1"/>
    <property type="molecule type" value="Genomic_DNA"/>
</dbReference>
<feature type="transmembrane region" description="Helical" evidence="5">
    <location>
        <begin position="70"/>
        <end position="89"/>
    </location>
</feature>
<accession>A0A6A5VEL5</accession>
<evidence type="ECO:0000256" key="4">
    <source>
        <dbReference type="ARBA" id="ARBA00023136"/>
    </source>
</evidence>
<feature type="transmembrane region" description="Helical" evidence="5">
    <location>
        <begin position="132"/>
        <end position="152"/>
    </location>
</feature>
<proteinExistence type="predicted"/>
<dbReference type="Pfam" id="PF07690">
    <property type="entry name" value="MFS_1"/>
    <property type="match status" value="1"/>
</dbReference>
<dbReference type="Gene3D" id="1.20.1720.10">
    <property type="entry name" value="Multidrug resistance protein D"/>
    <property type="match status" value="1"/>
</dbReference>
<keyword evidence="3 5" id="KW-1133">Transmembrane helix</keyword>
<evidence type="ECO:0000256" key="3">
    <source>
        <dbReference type="ARBA" id="ARBA00022989"/>
    </source>
</evidence>
<keyword evidence="2 5" id="KW-0812">Transmembrane</keyword>
<dbReference type="AlphaFoldDB" id="A0A6A5VEL5"/>
<evidence type="ECO:0000256" key="1">
    <source>
        <dbReference type="ARBA" id="ARBA00004141"/>
    </source>
</evidence>
<comment type="subcellular location">
    <subcellularLocation>
        <location evidence="1">Membrane</location>
        <topology evidence="1">Multi-pass membrane protein</topology>
    </subcellularLocation>
</comment>
<dbReference type="GO" id="GO:0005886">
    <property type="term" value="C:plasma membrane"/>
    <property type="evidence" value="ECO:0007669"/>
    <property type="project" value="TreeGrafter"/>
</dbReference>
<reference evidence="7" key="1">
    <citation type="journal article" date="2020" name="Stud. Mycol.">
        <title>101 Dothideomycetes genomes: a test case for predicting lifestyles and emergence of pathogens.</title>
        <authorList>
            <person name="Haridas S."/>
            <person name="Albert R."/>
            <person name="Binder M."/>
            <person name="Bloem J."/>
            <person name="Labutti K."/>
            <person name="Salamov A."/>
            <person name="Andreopoulos B."/>
            <person name="Baker S."/>
            <person name="Barry K."/>
            <person name="Bills G."/>
            <person name="Bluhm B."/>
            <person name="Cannon C."/>
            <person name="Castanera R."/>
            <person name="Culley D."/>
            <person name="Daum C."/>
            <person name="Ezra D."/>
            <person name="Gonzalez J."/>
            <person name="Henrissat B."/>
            <person name="Kuo A."/>
            <person name="Liang C."/>
            <person name="Lipzen A."/>
            <person name="Lutzoni F."/>
            <person name="Magnuson J."/>
            <person name="Mondo S."/>
            <person name="Nolan M."/>
            <person name="Ohm R."/>
            <person name="Pangilinan J."/>
            <person name="Park H.-J."/>
            <person name="Ramirez L."/>
            <person name="Alfaro M."/>
            <person name="Sun H."/>
            <person name="Tritt A."/>
            <person name="Yoshinaga Y."/>
            <person name="Zwiers L.-H."/>
            <person name="Turgeon B."/>
            <person name="Goodwin S."/>
            <person name="Spatafora J."/>
            <person name="Crous P."/>
            <person name="Grigoriev I."/>
        </authorList>
    </citation>
    <scope>NUCLEOTIDE SEQUENCE</scope>
    <source>
        <strain evidence="7">CBS 107.79</strain>
    </source>
</reference>
<protein>
    <submittedName>
        <fullName evidence="7">MFS general substrate transporter</fullName>
    </submittedName>
</protein>
<dbReference type="PANTHER" id="PTHR23501:SF43">
    <property type="entry name" value="MULTIDRUG TRANSPORTER, PUTATIVE (AFU_ORTHOLOGUE AFUA_6G03040)-RELATED"/>
    <property type="match status" value="1"/>
</dbReference>
<organism evidence="7 8">
    <name type="scientific">Bimuria novae-zelandiae CBS 107.79</name>
    <dbReference type="NCBI Taxonomy" id="1447943"/>
    <lineage>
        <taxon>Eukaryota</taxon>
        <taxon>Fungi</taxon>
        <taxon>Dikarya</taxon>
        <taxon>Ascomycota</taxon>
        <taxon>Pezizomycotina</taxon>
        <taxon>Dothideomycetes</taxon>
        <taxon>Pleosporomycetidae</taxon>
        <taxon>Pleosporales</taxon>
        <taxon>Massarineae</taxon>
        <taxon>Didymosphaeriaceae</taxon>
        <taxon>Bimuria</taxon>
    </lineage>
</organism>
<evidence type="ECO:0000256" key="5">
    <source>
        <dbReference type="SAM" id="Phobius"/>
    </source>
</evidence>
<dbReference type="SUPFAM" id="SSF103473">
    <property type="entry name" value="MFS general substrate transporter"/>
    <property type="match status" value="1"/>
</dbReference>
<dbReference type="InterPro" id="IPR036259">
    <property type="entry name" value="MFS_trans_sf"/>
</dbReference>
<evidence type="ECO:0000313" key="8">
    <source>
        <dbReference type="Proteomes" id="UP000800036"/>
    </source>
</evidence>
<keyword evidence="8" id="KW-1185">Reference proteome</keyword>
<dbReference type="Proteomes" id="UP000800036">
    <property type="component" value="Unassembled WGS sequence"/>
</dbReference>
<evidence type="ECO:0000259" key="6">
    <source>
        <dbReference type="PROSITE" id="PS50850"/>
    </source>
</evidence>
<dbReference type="OrthoDB" id="440553at2759"/>
<keyword evidence="4 5" id="KW-0472">Membrane</keyword>
<feature type="domain" description="Major facilitator superfamily (MFS) profile" evidence="6">
    <location>
        <begin position="66"/>
        <end position="155"/>
    </location>
</feature>
<dbReference type="PROSITE" id="PS50850">
    <property type="entry name" value="MFS"/>
    <property type="match status" value="1"/>
</dbReference>